<dbReference type="Proteomes" id="UP001415857">
    <property type="component" value="Unassembled WGS sequence"/>
</dbReference>
<dbReference type="InterPro" id="IPR050317">
    <property type="entry name" value="Plant_Fungal_Acyltransferase"/>
</dbReference>
<comment type="similarity">
    <text evidence="1">Belongs to the plant acyltransferase family.</text>
</comment>
<evidence type="ECO:0000313" key="3">
    <source>
        <dbReference type="Proteomes" id="UP001415857"/>
    </source>
</evidence>
<dbReference type="Pfam" id="PF02458">
    <property type="entry name" value="Transferase"/>
    <property type="match status" value="1"/>
</dbReference>
<name>A0AAP0S1L0_LIQFO</name>
<comment type="caution">
    <text evidence="2">The sequence shown here is derived from an EMBL/GenBank/DDBJ whole genome shotgun (WGS) entry which is preliminary data.</text>
</comment>
<reference evidence="2 3" key="1">
    <citation type="journal article" date="2024" name="Plant J.">
        <title>Genome sequences and population genomics reveal climatic adaptation and genomic divergence between two closely related sweetgum species.</title>
        <authorList>
            <person name="Xu W.Q."/>
            <person name="Ren C.Q."/>
            <person name="Zhang X.Y."/>
            <person name="Comes H.P."/>
            <person name="Liu X.H."/>
            <person name="Li Y.G."/>
            <person name="Kettle C.J."/>
            <person name="Jalonen R."/>
            <person name="Gaisberger H."/>
            <person name="Ma Y.Z."/>
            <person name="Qiu Y.X."/>
        </authorList>
    </citation>
    <scope>NUCLEOTIDE SEQUENCE [LARGE SCALE GENOMIC DNA]</scope>
    <source>
        <strain evidence="2">Hangzhou</strain>
    </source>
</reference>
<organism evidence="2 3">
    <name type="scientific">Liquidambar formosana</name>
    <name type="common">Formosan gum</name>
    <dbReference type="NCBI Taxonomy" id="63359"/>
    <lineage>
        <taxon>Eukaryota</taxon>
        <taxon>Viridiplantae</taxon>
        <taxon>Streptophyta</taxon>
        <taxon>Embryophyta</taxon>
        <taxon>Tracheophyta</taxon>
        <taxon>Spermatophyta</taxon>
        <taxon>Magnoliopsida</taxon>
        <taxon>eudicotyledons</taxon>
        <taxon>Gunneridae</taxon>
        <taxon>Pentapetalae</taxon>
        <taxon>Saxifragales</taxon>
        <taxon>Altingiaceae</taxon>
        <taxon>Liquidambar</taxon>
    </lineage>
</organism>
<sequence>MVSVGEENLIYGIKLSSVGPARVTSPDVVHEPTSMDLAMKLHYLRGVYYYRSQAVQGLTIKKIKETMFTWLNRYYMANGRFRRSESGRPFVKCNDCGTRMIEAQCVKTLDQWLEMMEDRHSLHKLLVSDQVLGPEIAFSPLVLIQLTWFKCGGMSVGLSWAHVLGDAFSASDYINMWGQVLAGHDPNPVPDFANSPKQVEKSINPAPAAIDPLSVKRVDPVGDHWIYPNNYRLETFSFHITGKQLTQLQSKVSGQNHTDQVPSFESLCAIIWKCMAQNSEGSEPKTVTLCKNNPHGLKDKILSNNQTISVVKAEMSIVGAKLKELAALLVDQAITENNHIEEAVERDGGLSDFIVYGSNLTFVNWEEATFYGLEIKGQEPILVNYTIDGIGDNGVVLVLPGPKNSGETGSEERIVTVILPENRLLQLKSELKRECMFA</sequence>
<dbReference type="GO" id="GO:0016747">
    <property type="term" value="F:acyltransferase activity, transferring groups other than amino-acyl groups"/>
    <property type="evidence" value="ECO:0007669"/>
    <property type="project" value="TreeGrafter"/>
</dbReference>
<gene>
    <name evidence="2" type="ORF">L1049_016566</name>
</gene>
<dbReference type="InterPro" id="IPR023213">
    <property type="entry name" value="CAT-like_dom_sf"/>
</dbReference>
<evidence type="ECO:0000313" key="2">
    <source>
        <dbReference type="EMBL" id="KAK9288118.1"/>
    </source>
</evidence>
<dbReference type="PANTHER" id="PTHR31642">
    <property type="entry name" value="TRICHOTHECENE 3-O-ACETYLTRANSFERASE"/>
    <property type="match status" value="1"/>
</dbReference>
<protein>
    <recommendedName>
        <fullName evidence="4">Protein ECERIFERUM 26-like</fullName>
    </recommendedName>
</protein>
<dbReference type="AlphaFoldDB" id="A0AAP0S1L0"/>
<proteinExistence type="inferred from homology"/>
<dbReference type="EMBL" id="JBBPBK010000003">
    <property type="protein sequence ID" value="KAK9288118.1"/>
    <property type="molecule type" value="Genomic_DNA"/>
</dbReference>
<evidence type="ECO:0000256" key="1">
    <source>
        <dbReference type="ARBA" id="ARBA00009861"/>
    </source>
</evidence>
<evidence type="ECO:0008006" key="4">
    <source>
        <dbReference type="Google" id="ProtNLM"/>
    </source>
</evidence>
<dbReference type="Gene3D" id="3.30.559.10">
    <property type="entry name" value="Chloramphenicol acetyltransferase-like domain"/>
    <property type="match status" value="2"/>
</dbReference>
<accession>A0AAP0S1L0</accession>
<dbReference type="PANTHER" id="PTHR31642:SF115">
    <property type="entry name" value="PROTEIN ECERIFERUM 26-LIKE"/>
    <property type="match status" value="1"/>
</dbReference>
<keyword evidence="3" id="KW-1185">Reference proteome</keyword>